<keyword evidence="5" id="KW-0472">Membrane</keyword>
<evidence type="ECO:0000313" key="10">
    <source>
        <dbReference type="EMBL" id="SFJ07901.1"/>
    </source>
</evidence>
<proteinExistence type="inferred from homology"/>
<dbReference type="InterPro" id="IPR038501">
    <property type="entry name" value="Spore_GerAC_C_sf"/>
</dbReference>
<keyword evidence="7" id="KW-0449">Lipoprotein</keyword>
<gene>
    <name evidence="10" type="ORF">SAMN05518846_10252</name>
</gene>
<dbReference type="InterPro" id="IPR057336">
    <property type="entry name" value="GerAC_N"/>
</dbReference>
<dbReference type="PROSITE" id="PS51257">
    <property type="entry name" value="PROKAR_LIPOPROTEIN"/>
    <property type="match status" value="1"/>
</dbReference>
<dbReference type="InterPro" id="IPR008844">
    <property type="entry name" value="Spore_GerAC-like"/>
</dbReference>
<dbReference type="NCBIfam" id="TIGR02887">
    <property type="entry name" value="spore_ger_x_C"/>
    <property type="match status" value="1"/>
</dbReference>
<evidence type="ECO:0000259" key="9">
    <source>
        <dbReference type="Pfam" id="PF25198"/>
    </source>
</evidence>
<evidence type="ECO:0000256" key="5">
    <source>
        <dbReference type="ARBA" id="ARBA00023136"/>
    </source>
</evidence>
<dbReference type="Pfam" id="PF25198">
    <property type="entry name" value="Spore_GerAC_N"/>
    <property type="match status" value="1"/>
</dbReference>
<accession>A0A1I3NEX3</accession>
<feature type="domain" description="Spore germination GerAC-like C-terminal" evidence="8">
    <location>
        <begin position="210"/>
        <end position="374"/>
    </location>
</feature>
<dbReference type="STRING" id="1884381.SAMN05518846_10252"/>
<sequence>MKRMALVFTVVLSMLTVVGCWDRREVNDIALVIAMAIDKEPNGLYRLSVQVPLVSSLGGASGGGGGTSGDKSYYVDSAVGETIRVANNKIQARMSRHLYYAHHRVVIIGEQLAKEGFSEPLDIISRFPENRLTAYIVMTKGKAISLLEAQPQFERFSGEAIREMVKAITIPVTIKDISQMLNTPGVDAFLPIFEAIDSQPKGKSKEIGATGIGIFRGDKLVGKYTSQEVGGLHWFQRTFDSFSTLLDLGSGQRFSVYFQKGRANIEPAIKNGRIHYNIRIYTTVGVVENMSTYDLSERKVNLMIEKKLEKDITESIQKIINKTKETRSDTIGLGIILARNYPIEWKRKYRDHWNDVLPHITSSIESHVQVSNVGQTTTNITKEDP</sequence>
<evidence type="ECO:0000256" key="6">
    <source>
        <dbReference type="ARBA" id="ARBA00023139"/>
    </source>
</evidence>
<keyword evidence="6" id="KW-0564">Palmitate</keyword>
<evidence type="ECO:0000256" key="1">
    <source>
        <dbReference type="ARBA" id="ARBA00004635"/>
    </source>
</evidence>
<keyword evidence="4" id="KW-0732">Signal</keyword>
<dbReference type="GO" id="GO:0016020">
    <property type="term" value="C:membrane"/>
    <property type="evidence" value="ECO:0007669"/>
    <property type="project" value="UniProtKB-SubCell"/>
</dbReference>
<dbReference type="Gene3D" id="3.30.300.210">
    <property type="entry name" value="Nutrient germinant receptor protein C, domain 3"/>
    <property type="match status" value="1"/>
</dbReference>
<comment type="subcellular location">
    <subcellularLocation>
        <location evidence="1">Membrane</location>
        <topology evidence="1">Lipid-anchor</topology>
    </subcellularLocation>
</comment>
<evidence type="ECO:0000256" key="4">
    <source>
        <dbReference type="ARBA" id="ARBA00022729"/>
    </source>
</evidence>
<evidence type="ECO:0000256" key="2">
    <source>
        <dbReference type="ARBA" id="ARBA00007886"/>
    </source>
</evidence>
<dbReference type="GO" id="GO:0009847">
    <property type="term" value="P:spore germination"/>
    <property type="evidence" value="ECO:0007669"/>
    <property type="project" value="InterPro"/>
</dbReference>
<evidence type="ECO:0000313" key="11">
    <source>
        <dbReference type="Proteomes" id="UP000198915"/>
    </source>
</evidence>
<keyword evidence="3" id="KW-0309">Germination</keyword>
<dbReference type="PANTHER" id="PTHR35789">
    <property type="entry name" value="SPORE GERMINATION PROTEIN B3"/>
    <property type="match status" value="1"/>
</dbReference>
<dbReference type="Pfam" id="PF05504">
    <property type="entry name" value="Spore_GerAC"/>
    <property type="match status" value="1"/>
</dbReference>
<evidence type="ECO:0000256" key="3">
    <source>
        <dbReference type="ARBA" id="ARBA00022544"/>
    </source>
</evidence>
<evidence type="ECO:0000259" key="8">
    <source>
        <dbReference type="Pfam" id="PF05504"/>
    </source>
</evidence>
<evidence type="ECO:0000256" key="7">
    <source>
        <dbReference type="ARBA" id="ARBA00023288"/>
    </source>
</evidence>
<protein>
    <submittedName>
        <fullName evidence="10">Spore germination protein KC/spore germination protein</fullName>
    </submittedName>
</protein>
<feature type="domain" description="Spore germination protein N-terminal" evidence="9">
    <location>
        <begin position="22"/>
        <end position="194"/>
    </location>
</feature>
<keyword evidence="11" id="KW-1185">Reference proteome</keyword>
<organism evidence="10 11">
    <name type="scientific">Brevibacillus centrosporus</name>
    <dbReference type="NCBI Taxonomy" id="54910"/>
    <lineage>
        <taxon>Bacteria</taxon>
        <taxon>Bacillati</taxon>
        <taxon>Bacillota</taxon>
        <taxon>Bacilli</taxon>
        <taxon>Bacillales</taxon>
        <taxon>Paenibacillaceae</taxon>
        <taxon>Brevibacillus</taxon>
    </lineage>
</organism>
<name>A0A1I3NEX3_9BACL</name>
<reference evidence="11" key="1">
    <citation type="submission" date="2016-10" db="EMBL/GenBank/DDBJ databases">
        <authorList>
            <person name="Varghese N."/>
            <person name="Submissions S."/>
        </authorList>
    </citation>
    <scope>NUCLEOTIDE SEQUENCE [LARGE SCALE GENOMIC DNA]</scope>
    <source>
        <strain evidence="11">OK042</strain>
    </source>
</reference>
<dbReference type="EMBL" id="FORT01000002">
    <property type="protein sequence ID" value="SFJ07901.1"/>
    <property type="molecule type" value="Genomic_DNA"/>
</dbReference>
<dbReference type="PANTHER" id="PTHR35789:SF1">
    <property type="entry name" value="SPORE GERMINATION PROTEIN B3"/>
    <property type="match status" value="1"/>
</dbReference>
<dbReference type="Proteomes" id="UP000198915">
    <property type="component" value="Unassembled WGS sequence"/>
</dbReference>
<dbReference type="AlphaFoldDB" id="A0A1I3NEX3"/>
<dbReference type="InterPro" id="IPR046953">
    <property type="entry name" value="Spore_GerAC-like_C"/>
</dbReference>
<comment type="similarity">
    <text evidence="2">Belongs to the GerABKC lipoprotein family.</text>
</comment>